<gene>
    <name evidence="1" type="ORF">SIAM614_15852</name>
</gene>
<organism evidence="1 2">
    <name type="scientific">Roseibium aggregatum (strain ATCC 25650 / DSM 13394 / JCM 20685 / NBRC 16684 / NCIMB 2208 / IAM 12614 / B1)</name>
    <name type="common">Stappia aggregata</name>
    <dbReference type="NCBI Taxonomy" id="384765"/>
    <lineage>
        <taxon>Bacteria</taxon>
        <taxon>Pseudomonadati</taxon>
        <taxon>Pseudomonadota</taxon>
        <taxon>Alphaproteobacteria</taxon>
        <taxon>Hyphomicrobiales</taxon>
        <taxon>Stappiaceae</taxon>
        <taxon>Roseibium</taxon>
    </lineage>
</organism>
<evidence type="ECO:0000313" key="1">
    <source>
        <dbReference type="EMBL" id="EAV42833.1"/>
    </source>
</evidence>
<dbReference type="Proteomes" id="UP000004848">
    <property type="component" value="Unassembled WGS sequence"/>
</dbReference>
<comment type="caution">
    <text evidence="1">The sequence shown here is derived from an EMBL/GenBank/DDBJ whole genome shotgun (WGS) entry which is preliminary data.</text>
</comment>
<dbReference type="eggNOG" id="ENOG50324WJ">
    <property type="taxonomic scope" value="Bacteria"/>
</dbReference>
<protein>
    <submittedName>
        <fullName evidence="1">Uncharacterized protein</fullName>
    </submittedName>
</protein>
<dbReference type="AlphaFoldDB" id="A0NWB7"/>
<evidence type="ECO:0000313" key="2">
    <source>
        <dbReference type="Proteomes" id="UP000004848"/>
    </source>
</evidence>
<proteinExistence type="predicted"/>
<reference evidence="1 2" key="1">
    <citation type="submission" date="2006-05" db="EMBL/GenBank/DDBJ databases">
        <authorList>
            <person name="King G."/>
            <person name="Ferriera S."/>
            <person name="Johnson J."/>
            <person name="Kravitz S."/>
            <person name="Beeson K."/>
            <person name="Sutton G."/>
            <person name="Rogers Y.-H."/>
            <person name="Friedman R."/>
            <person name="Frazier M."/>
            <person name="Venter J.C."/>
        </authorList>
    </citation>
    <scope>NUCLEOTIDE SEQUENCE [LARGE SCALE GENOMIC DNA]</scope>
    <source>
        <strain evidence="2">ATCC 25650 / DSM 13394 / JCM 20685 / NBRC 16684 / NCIMB 2208 / IAM 12614 / B1</strain>
    </source>
</reference>
<accession>A0NWB7</accession>
<dbReference type="EMBL" id="AAUW01000012">
    <property type="protein sequence ID" value="EAV42833.1"/>
    <property type="molecule type" value="Genomic_DNA"/>
</dbReference>
<sequence>MIWENSDTGFWEILRCAFLPGTGLRGRWRKYAGTLMRNRRKPYVSNFRSLTSLASAVVLSSIVLSVPVQAQEQEQPQQEAMVPAGAIAGAVTSPVDGDINRFRAVLVETEGGGDLYVFTDAGEGWKQVAHARDMVWRGGMYGQEPWMEATEHGSLKIYSENSAVGRNRWDQVLTIAYRNGVFRVAGYTYSYYDTLDPNANGQCDVNLLTGKGVLNGKTFKTSLKALPVQDWTMDTRPPECEVE</sequence>
<name>A0NWB7_ROSAI</name>